<organism evidence="7 8">
    <name type="scientific">Rubripirellula lacrimiformis</name>
    <dbReference type="NCBI Taxonomy" id="1930273"/>
    <lineage>
        <taxon>Bacteria</taxon>
        <taxon>Pseudomonadati</taxon>
        <taxon>Planctomycetota</taxon>
        <taxon>Planctomycetia</taxon>
        <taxon>Pirellulales</taxon>
        <taxon>Pirellulaceae</taxon>
        <taxon>Rubripirellula</taxon>
    </lineage>
</organism>
<proteinExistence type="predicted"/>
<dbReference type="AlphaFoldDB" id="A0A517NB30"/>
<dbReference type="InterPro" id="IPR050768">
    <property type="entry name" value="UPF0353/GerABKA_families"/>
</dbReference>
<accession>A0A517NB30</accession>
<dbReference type="Pfam" id="PF00092">
    <property type="entry name" value="VWA"/>
    <property type="match status" value="1"/>
</dbReference>
<keyword evidence="2 5" id="KW-0812">Transmembrane</keyword>
<evidence type="ECO:0000313" key="8">
    <source>
        <dbReference type="Proteomes" id="UP000318538"/>
    </source>
</evidence>
<dbReference type="PROSITE" id="PS50234">
    <property type="entry name" value="VWFA"/>
    <property type="match status" value="1"/>
</dbReference>
<dbReference type="PANTHER" id="PTHR22550">
    <property type="entry name" value="SPORE GERMINATION PROTEIN"/>
    <property type="match status" value="1"/>
</dbReference>
<protein>
    <submittedName>
        <fullName evidence="7">von Willebrand factor type A domain protein</fullName>
    </submittedName>
</protein>
<evidence type="ECO:0000256" key="3">
    <source>
        <dbReference type="ARBA" id="ARBA00022989"/>
    </source>
</evidence>
<feature type="transmembrane region" description="Helical" evidence="5">
    <location>
        <begin position="349"/>
        <end position="373"/>
    </location>
</feature>
<dbReference type="Gene3D" id="3.40.50.410">
    <property type="entry name" value="von Willebrand factor, type A domain"/>
    <property type="match status" value="1"/>
</dbReference>
<evidence type="ECO:0000256" key="5">
    <source>
        <dbReference type="SAM" id="Phobius"/>
    </source>
</evidence>
<feature type="transmembrane region" description="Helical" evidence="5">
    <location>
        <begin position="49"/>
        <end position="69"/>
    </location>
</feature>
<evidence type="ECO:0000256" key="2">
    <source>
        <dbReference type="ARBA" id="ARBA00022692"/>
    </source>
</evidence>
<dbReference type="PANTHER" id="PTHR22550:SF5">
    <property type="entry name" value="LEUCINE ZIPPER PROTEIN 4"/>
    <property type="match status" value="1"/>
</dbReference>
<name>A0A517NB30_9BACT</name>
<evidence type="ECO:0000313" key="7">
    <source>
        <dbReference type="EMBL" id="QDT04337.1"/>
    </source>
</evidence>
<keyword evidence="8" id="KW-1185">Reference proteome</keyword>
<dbReference type="EMBL" id="CP036525">
    <property type="protein sequence ID" value="QDT04337.1"/>
    <property type="molecule type" value="Genomic_DNA"/>
</dbReference>
<dbReference type="RefSeq" id="WP_145169916.1">
    <property type="nucleotide sequence ID" value="NZ_CP036525.1"/>
</dbReference>
<keyword evidence="4 5" id="KW-0472">Membrane</keyword>
<dbReference type="InterPro" id="IPR036465">
    <property type="entry name" value="vWFA_dom_sf"/>
</dbReference>
<evidence type="ECO:0000256" key="4">
    <source>
        <dbReference type="ARBA" id="ARBA00023136"/>
    </source>
</evidence>
<dbReference type="KEGG" id="rlc:K227x_27270"/>
<feature type="domain" description="VWFA" evidence="6">
    <location>
        <begin position="86"/>
        <end position="320"/>
    </location>
</feature>
<evidence type="ECO:0000259" key="6">
    <source>
        <dbReference type="PROSITE" id="PS50234"/>
    </source>
</evidence>
<reference evidence="7 8" key="1">
    <citation type="submission" date="2019-02" db="EMBL/GenBank/DDBJ databases">
        <title>Deep-cultivation of Planctomycetes and their phenomic and genomic characterization uncovers novel biology.</title>
        <authorList>
            <person name="Wiegand S."/>
            <person name="Jogler M."/>
            <person name="Boedeker C."/>
            <person name="Pinto D."/>
            <person name="Vollmers J."/>
            <person name="Rivas-Marin E."/>
            <person name="Kohn T."/>
            <person name="Peeters S.H."/>
            <person name="Heuer A."/>
            <person name="Rast P."/>
            <person name="Oberbeckmann S."/>
            <person name="Bunk B."/>
            <person name="Jeske O."/>
            <person name="Meyerdierks A."/>
            <person name="Storesund J.E."/>
            <person name="Kallscheuer N."/>
            <person name="Luecker S."/>
            <person name="Lage O.M."/>
            <person name="Pohl T."/>
            <person name="Merkel B.J."/>
            <person name="Hornburger P."/>
            <person name="Mueller R.-W."/>
            <person name="Bruemmer F."/>
            <person name="Labrenz M."/>
            <person name="Spormann A.M."/>
            <person name="Op den Camp H."/>
            <person name="Overmann J."/>
            <person name="Amann R."/>
            <person name="Jetten M.S.M."/>
            <person name="Mascher T."/>
            <person name="Medema M.H."/>
            <person name="Devos D.P."/>
            <person name="Kaster A.-K."/>
            <person name="Ovreas L."/>
            <person name="Rohde M."/>
            <person name="Galperin M.Y."/>
            <person name="Jogler C."/>
        </authorList>
    </citation>
    <scope>NUCLEOTIDE SEQUENCE [LARGE SCALE GENOMIC DNA]</scope>
    <source>
        <strain evidence="7 8">K22_7</strain>
    </source>
</reference>
<dbReference type="OrthoDB" id="6206554at2"/>
<dbReference type="InterPro" id="IPR002035">
    <property type="entry name" value="VWF_A"/>
</dbReference>
<evidence type="ECO:0000256" key="1">
    <source>
        <dbReference type="ARBA" id="ARBA00022475"/>
    </source>
</evidence>
<dbReference type="SUPFAM" id="SSF53300">
    <property type="entry name" value="vWA-like"/>
    <property type="match status" value="1"/>
</dbReference>
<dbReference type="SMART" id="SM00327">
    <property type="entry name" value="VWA"/>
    <property type="match status" value="1"/>
</dbReference>
<sequence>MFLHPWWFTLLPIVPWLAWRMWSGRDRSALGFSSVVTSWNQRPSLRQRLAWLPAVLMLVSLTLMIISLARPRYGKDQTIVTSEGIAIELVVDRSGSMKALDFQIDGRNVDRLTAIKNVASKFILGDESSPMVGDDEEWVSGRVSDMIGLVTFAGYVDAITPPTLDHGFLVASLENTEIVTERDEDGTAIGDAISLAVDKLSSLGRQDRKQDDDATANESSTGQGKVIILLTDGENTAGQIDPAEAAELAKAMNIKVYTIGVGTKGQAPYPVRRRRSGQIVVDYFRVNIDEETLKMIADTTGGRYFRATDTASLETIYDEIDQLEKTKVETQRYTDFREMAVQSVRIGGWWIPPILGVALACLTTGVLLSLTVFRRFN</sequence>
<gene>
    <name evidence="7" type="ORF">K227x_27270</name>
</gene>
<keyword evidence="3 5" id="KW-1133">Transmembrane helix</keyword>
<dbReference type="Proteomes" id="UP000318538">
    <property type="component" value="Chromosome"/>
</dbReference>
<keyword evidence="1" id="KW-1003">Cell membrane</keyword>